<evidence type="ECO:0000256" key="4">
    <source>
        <dbReference type="ARBA" id="ARBA00022519"/>
    </source>
</evidence>
<evidence type="ECO:0000256" key="9">
    <source>
        <dbReference type="RuleBase" id="RU369079"/>
    </source>
</evidence>
<evidence type="ECO:0000259" key="11">
    <source>
        <dbReference type="Pfam" id="PF04290"/>
    </source>
</evidence>
<comment type="similarity">
    <text evidence="8 9">Belongs to the TRAP transporter small permease family.</text>
</comment>
<feature type="transmembrane region" description="Helical" evidence="9">
    <location>
        <begin position="43"/>
        <end position="65"/>
    </location>
</feature>
<comment type="function">
    <text evidence="9">Part of the tripartite ATP-independent periplasmic (TRAP) transport system.</text>
</comment>
<evidence type="ECO:0000256" key="7">
    <source>
        <dbReference type="ARBA" id="ARBA00023136"/>
    </source>
</evidence>
<gene>
    <name evidence="12" type="ORF">AB2B41_07015</name>
</gene>
<keyword evidence="6 9" id="KW-1133">Transmembrane helix</keyword>
<name>A0ABV3RK35_9RHOB</name>
<reference evidence="12 13" key="1">
    <citation type="submission" date="2024-07" db="EMBL/GenBank/DDBJ databases">
        <title>Marimonas sp.nov., isolated from tidal-flat sediment.</title>
        <authorList>
            <person name="Jayan J.N."/>
            <person name="Lee S.S."/>
        </authorList>
    </citation>
    <scope>NUCLEOTIDE SEQUENCE [LARGE SCALE GENOMIC DNA]</scope>
    <source>
        <strain evidence="12 13">MJW-29</strain>
    </source>
</reference>
<evidence type="ECO:0000313" key="13">
    <source>
        <dbReference type="Proteomes" id="UP001556098"/>
    </source>
</evidence>
<keyword evidence="5 9" id="KW-0812">Transmembrane</keyword>
<keyword evidence="13" id="KW-1185">Reference proteome</keyword>
<dbReference type="PANTHER" id="PTHR35011:SF2">
    <property type="entry name" value="2,3-DIKETO-L-GULONATE TRAP TRANSPORTER SMALL PERMEASE PROTEIN YIAM"/>
    <property type="match status" value="1"/>
</dbReference>
<feature type="region of interest" description="Disordered" evidence="10">
    <location>
        <begin position="165"/>
        <end position="186"/>
    </location>
</feature>
<evidence type="ECO:0000256" key="2">
    <source>
        <dbReference type="ARBA" id="ARBA00022448"/>
    </source>
</evidence>
<comment type="caution">
    <text evidence="12">The sequence shown here is derived from an EMBL/GenBank/DDBJ whole genome shotgun (WGS) entry which is preliminary data.</text>
</comment>
<dbReference type="Pfam" id="PF04290">
    <property type="entry name" value="DctQ"/>
    <property type="match status" value="1"/>
</dbReference>
<evidence type="ECO:0000256" key="6">
    <source>
        <dbReference type="ARBA" id="ARBA00022989"/>
    </source>
</evidence>
<dbReference type="InterPro" id="IPR007387">
    <property type="entry name" value="TRAP_DctQ"/>
</dbReference>
<evidence type="ECO:0000313" key="12">
    <source>
        <dbReference type="EMBL" id="MEW9919347.1"/>
    </source>
</evidence>
<evidence type="ECO:0000256" key="5">
    <source>
        <dbReference type="ARBA" id="ARBA00022692"/>
    </source>
</evidence>
<keyword evidence="2 9" id="KW-0813">Transport</keyword>
<dbReference type="PANTHER" id="PTHR35011">
    <property type="entry name" value="2,3-DIKETO-L-GULONATE TRAP TRANSPORTER SMALL PERMEASE PROTEIN YIAM"/>
    <property type="match status" value="1"/>
</dbReference>
<dbReference type="EMBL" id="JBFNXX010000004">
    <property type="protein sequence ID" value="MEW9919347.1"/>
    <property type="molecule type" value="Genomic_DNA"/>
</dbReference>
<protein>
    <recommendedName>
        <fullName evidence="9">TRAP transporter small permease protein</fullName>
    </recommendedName>
</protein>
<comment type="subcellular location">
    <subcellularLocation>
        <location evidence="1 9">Cell inner membrane</location>
        <topology evidence="1 9">Multi-pass membrane protein</topology>
    </subcellularLocation>
</comment>
<feature type="transmembrane region" description="Helical" evidence="9">
    <location>
        <begin position="12"/>
        <end position="37"/>
    </location>
</feature>
<evidence type="ECO:0000256" key="3">
    <source>
        <dbReference type="ARBA" id="ARBA00022475"/>
    </source>
</evidence>
<dbReference type="InterPro" id="IPR055348">
    <property type="entry name" value="DctQ"/>
</dbReference>
<proteinExistence type="inferred from homology"/>
<feature type="transmembrane region" description="Helical" evidence="9">
    <location>
        <begin position="86"/>
        <end position="110"/>
    </location>
</feature>
<evidence type="ECO:0000256" key="1">
    <source>
        <dbReference type="ARBA" id="ARBA00004429"/>
    </source>
</evidence>
<evidence type="ECO:0000256" key="10">
    <source>
        <dbReference type="SAM" id="MobiDB-lite"/>
    </source>
</evidence>
<dbReference type="Proteomes" id="UP001556098">
    <property type="component" value="Unassembled WGS sequence"/>
</dbReference>
<evidence type="ECO:0000256" key="8">
    <source>
        <dbReference type="ARBA" id="ARBA00038436"/>
    </source>
</evidence>
<accession>A0ABV3RK35</accession>
<feature type="domain" description="Tripartite ATP-independent periplasmic transporters DctQ component" evidence="11">
    <location>
        <begin position="23"/>
        <end position="159"/>
    </location>
</feature>
<sequence>MKTISTWFTRGTEFIAAALLAAMFCTFLLQIFSRYVLLTPFGWTLELCLILWVWIVFFGCAFIVREKDHVSFDIFYLAAPNRRRQALALISAGAITVGMLLSFLPTWDYIDFLRLRGTSTVRVPITGDRIPMRTVFSIYMLFMAVIALRYTWRFVDVLRHGPPDEDHQLPGHEDEGPAIREGDEAI</sequence>
<keyword evidence="3" id="KW-1003">Cell membrane</keyword>
<organism evidence="12 13">
    <name type="scientific">Sulfitobacter sediminis</name>
    <dbReference type="NCBI Taxonomy" id="3234186"/>
    <lineage>
        <taxon>Bacteria</taxon>
        <taxon>Pseudomonadati</taxon>
        <taxon>Pseudomonadota</taxon>
        <taxon>Alphaproteobacteria</taxon>
        <taxon>Rhodobacterales</taxon>
        <taxon>Roseobacteraceae</taxon>
        <taxon>Sulfitobacter</taxon>
    </lineage>
</organism>
<dbReference type="RefSeq" id="WP_367877051.1">
    <property type="nucleotide sequence ID" value="NZ_JBFNXX010000004.1"/>
</dbReference>
<comment type="subunit">
    <text evidence="9">The complex comprises the extracytoplasmic solute receptor protein and the two transmembrane proteins.</text>
</comment>
<feature type="transmembrane region" description="Helical" evidence="9">
    <location>
        <begin position="130"/>
        <end position="150"/>
    </location>
</feature>
<keyword evidence="4 9" id="KW-0997">Cell inner membrane</keyword>
<keyword evidence="7 9" id="KW-0472">Membrane</keyword>